<comment type="caution">
    <text evidence="1">The sequence shown here is derived from an EMBL/GenBank/DDBJ whole genome shotgun (WGS) entry which is preliminary data.</text>
</comment>
<protein>
    <submittedName>
        <fullName evidence="1">Uncharacterized protein</fullName>
    </submittedName>
</protein>
<name>A0ABQ0GBX6_9PEZI</name>
<evidence type="ECO:0000313" key="1">
    <source>
        <dbReference type="EMBL" id="GAB1315229.1"/>
    </source>
</evidence>
<dbReference type="RefSeq" id="XP_070916960.1">
    <property type="nucleotide sequence ID" value="XM_071060859.1"/>
</dbReference>
<keyword evidence="2" id="KW-1185">Reference proteome</keyword>
<dbReference type="GeneID" id="98176182"/>
<accession>A0ABQ0GBX6</accession>
<evidence type="ECO:0000313" key="2">
    <source>
        <dbReference type="Proteomes" id="UP001628179"/>
    </source>
</evidence>
<reference evidence="1 2" key="1">
    <citation type="submission" date="2024-09" db="EMBL/GenBank/DDBJ databases">
        <title>Itraconazole resistance in Madurella fahalii resulting from another homologue of gene encoding cytochrome P450 14-alpha sterol demethylase (CYP51).</title>
        <authorList>
            <person name="Yoshioka I."/>
            <person name="Fahal A.H."/>
            <person name="Kaneko S."/>
            <person name="Yaguchi T."/>
        </authorList>
    </citation>
    <scope>NUCLEOTIDE SEQUENCE [LARGE SCALE GENOMIC DNA]</scope>
    <source>
        <strain evidence="1 2">IFM 68171</strain>
    </source>
</reference>
<proteinExistence type="predicted"/>
<dbReference type="Proteomes" id="UP001628179">
    <property type="component" value="Unassembled WGS sequence"/>
</dbReference>
<gene>
    <name evidence="1" type="ORF">MFIFM68171_05439</name>
</gene>
<sequence length="155" mass="17835">MGVTKRCIQAMSKIPELKLASMKIVDDAAHSMVDGQIFCHQVPDTDPAGHPTQFWKFTSRDGEVSYGIDSLTWFEEWDTEAGDCEEPTPFCQALREFYSRPRTNHACRGWNMKSAAKYLGEGSKSWEVLKCQEPPKGTFEYVPDDDPIEDRYWWD</sequence>
<dbReference type="EMBL" id="BAAFSV010000002">
    <property type="protein sequence ID" value="GAB1315229.1"/>
    <property type="molecule type" value="Genomic_DNA"/>
</dbReference>
<organism evidence="1 2">
    <name type="scientific">Madurella fahalii</name>
    <dbReference type="NCBI Taxonomy" id="1157608"/>
    <lineage>
        <taxon>Eukaryota</taxon>
        <taxon>Fungi</taxon>
        <taxon>Dikarya</taxon>
        <taxon>Ascomycota</taxon>
        <taxon>Pezizomycotina</taxon>
        <taxon>Sordariomycetes</taxon>
        <taxon>Sordariomycetidae</taxon>
        <taxon>Sordariales</taxon>
        <taxon>Sordariales incertae sedis</taxon>
        <taxon>Madurella</taxon>
    </lineage>
</organism>